<dbReference type="SMART" id="SM00382">
    <property type="entry name" value="AAA"/>
    <property type="match status" value="1"/>
</dbReference>
<dbReference type="PANTHER" id="PTHR42734:SF5">
    <property type="entry name" value="IRON TRANSPORT SYSTEM ATP-BINDING PROTEIN HI_0361-RELATED"/>
    <property type="match status" value="1"/>
</dbReference>
<dbReference type="RefSeq" id="WP_132009872.1">
    <property type="nucleotide sequence ID" value="NZ_JBHUNN010000002.1"/>
</dbReference>
<dbReference type="InterPro" id="IPR017871">
    <property type="entry name" value="ABC_transporter-like_CS"/>
</dbReference>
<feature type="domain" description="ABC transporter" evidence="8">
    <location>
        <begin position="24"/>
        <end position="250"/>
    </location>
</feature>
<dbReference type="PROSITE" id="PS00211">
    <property type="entry name" value="ABC_TRANSPORTER_1"/>
    <property type="match status" value="1"/>
</dbReference>
<evidence type="ECO:0000256" key="3">
    <source>
        <dbReference type="ARBA" id="ARBA00022741"/>
    </source>
</evidence>
<dbReference type="Pfam" id="PF00005">
    <property type="entry name" value="ABC_tran"/>
    <property type="match status" value="1"/>
</dbReference>
<keyword evidence="5" id="KW-0862">Zinc</keyword>
<keyword evidence="4 9" id="KW-0067">ATP-binding</keyword>
<sequence length="264" mass="28039">MNAPAAQSVSPAPQQGGRPSPPALRFDNVTLGYDRHPAVHHLHLDIAPGSLTAIVGPNGAGKSTLLKAAAGLIRPLDGVIQRGVPARRIAYLPQAAALDNSFPLTVYDLVAMGLWERCGLFGRIGQRHAPRIAEALRAVGLTGLERRPIGALSGGQLQRALFARLLLQDAALILLDEPFNALDAATVADLTALIHRWRDEGRTVLAALHDLELVRASFPQTLLLARELIACGPTDVVLTDANLARARRMSEAPDPHAAPCVRAA</sequence>
<feature type="region of interest" description="Disordered" evidence="7">
    <location>
        <begin position="1"/>
        <end position="24"/>
    </location>
</feature>
<evidence type="ECO:0000313" key="10">
    <source>
        <dbReference type="Proteomes" id="UP000294881"/>
    </source>
</evidence>
<gene>
    <name evidence="9" type="ORF">EV666_11556</name>
</gene>
<comment type="similarity">
    <text evidence="1">Belongs to the ABC transporter superfamily.</text>
</comment>
<dbReference type="InterPro" id="IPR003593">
    <property type="entry name" value="AAA+_ATPase"/>
</dbReference>
<dbReference type="Gene3D" id="3.40.50.300">
    <property type="entry name" value="P-loop containing nucleotide triphosphate hydrolases"/>
    <property type="match status" value="1"/>
</dbReference>
<comment type="caution">
    <text evidence="9">The sequence shown here is derived from an EMBL/GenBank/DDBJ whole genome shotgun (WGS) entry which is preliminary data.</text>
</comment>
<evidence type="ECO:0000256" key="4">
    <source>
        <dbReference type="ARBA" id="ARBA00022840"/>
    </source>
</evidence>
<feature type="compositionally biased region" description="Low complexity" evidence="7">
    <location>
        <begin position="1"/>
        <end position="15"/>
    </location>
</feature>
<evidence type="ECO:0000256" key="1">
    <source>
        <dbReference type="ARBA" id="ARBA00005417"/>
    </source>
</evidence>
<keyword evidence="6" id="KW-0406">Ion transport</keyword>
<dbReference type="InterPro" id="IPR027417">
    <property type="entry name" value="P-loop_NTPase"/>
</dbReference>
<dbReference type="PROSITE" id="PS50893">
    <property type="entry name" value="ABC_TRANSPORTER_2"/>
    <property type="match status" value="1"/>
</dbReference>
<reference evidence="9 10" key="1">
    <citation type="submission" date="2019-03" db="EMBL/GenBank/DDBJ databases">
        <title>Genomic Encyclopedia of Type Strains, Phase IV (KMG-IV): sequencing the most valuable type-strain genomes for metagenomic binning, comparative biology and taxonomic classification.</title>
        <authorList>
            <person name="Goeker M."/>
        </authorList>
    </citation>
    <scope>NUCLEOTIDE SEQUENCE [LARGE SCALE GENOMIC DNA]</scope>
    <source>
        <strain evidence="9 10">DSM 22958</strain>
    </source>
</reference>
<name>A0A4R2GMM1_9HYPH</name>
<dbReference type="SUPFAM" id="SSF52540">
    <property type="entry name" value="P-loop containing nucleoside triphosphate hydrolases"/>
    <property type="match status" value="1"/>
</dbReference>
<accession>A0A4R2GMM1</accession>
<dbReference type="AlphaFoldDB" id="A0A4R2GMM1"/>
<evidence type="ECO:0000256" key="2">
    <source>
        <dbReference type="ARBA" id="ARBA00022448"/>
    </source>
</evidence>
<protein>
    <submittedName>
        <fullName evidence="9">Zinc/manganese transport system ATP-binding protein</fullName>
    </submittedName>
</protein>
<dbReference type="Proteomes" id="UP000294881">
    <property type="component" value="Unassembled WGS sequence"/>
</dbReference>
<evidence type="ECO:0000259" key="8">
    <source>
        <dbReference type="PROSITE" id="PS50893"/>
    </source>
</evidence>
<evidence type="ECO:0000256" key="6">
    <source>
        <dbReference type="ARBA" id="ARBA00023065"/>
    </source>
</evidence>
<organism evidence="9 10">
    <name type="scientific">Camelimonas lactis</name>
    <dbReference type="NCBI Taxonomy" id="659006"/>
    <lineage>
        <taxon>Bacteria</taxon>
        <taxon>Pseudomonadati</taxon>
        <taxon>Pseudomonadota</taxon>
        <taxon>Alphaproteobacteria</taxon>
        <taxon>Hyphomicrobiales</taxon>
        <taxon>Chelatococcaceae</taxon>
        <taxon>Camelimonas</taxon>
    </lineage>
</organism>
<dbReference type="NCBIfam" id="NF040873">
    <property type="entry name" value="AztA"/>
    <property type="match status" value="1"/>
</dbReference>
<dbReference type="OrthoDB" id="9806726at2"/>
<evidence type="ECO:0000313" key="9">
    <source>
        <dbReference type="EMBL" id="TCO10183.1"/>
    </source>
</evidence>
<keyword evidence="2" id="KW-0813">Transport</keyword>
<dbReference type="CDD" id="cd03235">
    <property type="entry name" value="ABC_Metallic_Cations"/>
    <property type="match status" value="1"/>
</dbReference>
<keyword evidence="5" id="KW-0864">Zinc transport</keyword>
<dbReference type="GO" id="GO:0016887">
    <property type="term" value="F:ATP hydrolysis activity"/>
    <property type="evidence" value="ECO:0007669"/>
    <property type="project" value="InterPro"/>
</dbReference>
<dbReference type="GO" id="GO:0006829">
    <property type="term" value="P:zinc ion transport"/>
    <property type="evidence" value="ECO:0007669"/>
    <property type="project" value="UniProtKB-KW"/>
</dbReference>
<dbReference type="EMBL" id="SLWL01000015">
    <property type="protein sequence ID" value="TCO10183.1"/>
    <property type="molecule type" value="Genomic_DNA"/>
</dbReference>
<dbReference type="GO" id="GO:0005524">
    <property type="term" value="F:ATP binding"/>
    <property type="evidence" value="ECO:0007669"/>
    <property type="project" value="UniProtKB-KW"/>
</dbReference>
<dbReference type="InterPro" id="IPR047748">
    <property type="entry name" value="AztA-like"/>
</dbReference>
<dbReference type="InterPro" id="IPR003439">
    <property type="entry name" value="ABC_transporter-like_ATP-bd"/>
</dbReference>
<dbReference type="PANTHER" id="PTHR42734">
    <property type="entry name" value="METAL TRANSPORT SYSTEM ATP-BINDING PROTEIN TM_0124-RELATED"/>
    <property type="match status" value="1"/>
</dbReference>
<evidence type="ECO:0000256" key="5">
    <source>
        <dbReference type="ARBA" id="ARBA00022906"/>
    </source>
</evidence>
<dbReference type="InterPro" id="IPR050153">
    <property type="entry name" value="Metal_Ion_Import_ABC"/>
</dbReference>
<keyword evidence="10" id="KW-1185">Reference proteome</keyword>
<keyword evidence="3" id="KW-0547">Nucleotide-binding</keyword>
<proteinExistence type="inferred from homology"/>
<evidence type="ECO:0000256" key="7">
    <source>
        <dbReference type="SAM" id="MobiDB-lite"/>
    </source>
</evidence>